<reference evidence="1" key="1">
    <citation type="submission" date="2023-06" db="EMBL/GenBank/DDBJ databases">
        <title>Genomic analysis of the entomopathogenic nematode Steinernema hermaphroditum.</title>
        <authorList>
            <person name="Schwarz E.M."/>
            <person name="Heppert J.K."/>
            <person name="Baniya A."/>
            <person name="Schwartz H.T."/>
            <person name="Tan C.-H."/>
            <person name="Antoshechkin I."/>
            <person name="Sternberg P.W."/>
            <person name="Goodrich-Blair H."/>
            <person name="Dillman A.R."/>
        </authorList>
    </citation>
    <scope>NUCLEOTIDE SEQUENCE</scope>
    <source>
        <strain evidence="1">PS9179</strain>
        <tissue evidence="1">Whole animal</tissue>
    </source>
</reference>
<organism evidence="1 2">
    <name type="scientific">Steinernema hermaphroditum</name>
    <dbReference type="NCBI Taxonomy" id="289476"/>
    <lineage>
        <taxon>Eukaryota</taxon>
        <taxon>Metazoa</taxon>
        <taxon>Ecdysozoa</taxon>
        <taxon>Nematoda</taxon>
        <taxon>Chromadorea</taxon>
        <taxon>Rhabditida</taxon>
        <taxon>Tylenchina</taxon>
        <taxon>Panagrolaimomorpha</taxon>
        <taxon>Strongyloidoidea</taxon>
        <taxon>Steinernematidae</taxon>
        <taxon>Steinernema</taxon>
    </lineage>
</organism>
<gene>
    <name evidence="1" type="ORF">QR680_015890</name>
</gene>
<sequence length="180" mass="21826">MAPLAKLETHCMMIVITNPVGFSPASWNLILMSEDVEKRGEGKREMKSCLFDPLRQIHSYNIHHIDNCINYFYNTFDNYIGVYININIHIDVNLNCCNNNNNPYNIDDNNNASDYYNSYYHHNSCYHHSSYYHHNSYYHHKHYFYDDHNNDNHYHNYFPYYRQNEQLKYDDEDVHGEQQF</sequence>
<dbReference type="Proteomes" id="UP001175271">
    <property type="component" value="Unassembled WGS sequence"/>
</dbReference>
<name>A0AA39HB70_9BILA</name>
<dbReference type="EMBL" id="JAUCMV010000004">
    <property type="protein sequence ID" value="KAK0401638.1"/>
    <property type="molecule type" value="Genomic_DNA"/>
</dbReference>
<accession>A0AA39HB70</accession>
<dbReference type="AlphaFoldDB" id="A0AA39HB70"/>
<evidence type="ECO:0000313" key="1">
    <source>
        <dbReference type="EMBL" id="KAK0401638.1"/>
    </source>
</evidence>
<protein>
    <submittedName>
        <fullName evidence="1">Uncharacterized protein</fullName>
    </submittedName>
</protein>
<keyword evidence="2" id="KW-1185">Reference proteome</keyword>
<evidence type="ECO:0000313" key="2">
    <source>
        <dbReference type="Proteomes" id="UP001175271"/>
    </source>
</evidence>
<comment type="caution">
    <text evidence="1">The sequence shown here is derived from an EMBL/GenBank/DDBJ whole genome shotgun (WGS) entry which is preliminary data.</text>
</comment>
<proteinExistence type="predicted"/>